<dbReference type="InterPro" id="IPR005144">
    <property type="entry name" value="ATP-cone_dom"/>
</dbReference>
<dbReference type="GO" id="GO:0009265">
    <property type="term" value="P:2'-deoxyribonucleotide biosynthetic process"/>
    <property type="evidence" value="ECO:0007669"/>
    <property type="project" value="TreeGrafter"/>
</dbReference>
<dbReference type="GO" id="GO:0031250">
    <property type="term" value="C:anaerobic ribonucleoside-triphosphate reductase complex"/>
    <property type="evidence" value="ECO:0007669"/>
    <property type="project" value="TreeGrafter"/>
</dbReference>
<dbReference type="GO" id="GO:0004748">
    <property type="term" value="F:ribonucleoside-diphosphate reductase activity, thioredoxin disulfide as acceptor"/>
    <property type="evidence" value="ECO:0007669"/>
    <property type="project" value="TreeGrafter"/>
</dbReference>
<dbReference type="CDD" id="cd01675">
    <property type="entry name" value="RNR_III"/>
    <property type="match status" value="1"/>
</dbReference>
<dbReference type="GO" id="GO:0008998">
    <property type="term" value="F:ribonucleoside-triphosphate reductase (thioredoxin) activity"/>
    <property type="evidence" value="ECO:0007669"/>
    <property type="project" value="InterPro"/>
</dbReference>
<organism evidence="5 6">
    <name type="scientific">Desulfotomaculum copahuensis</name>
    <dbReference type="NCBI Taxonomy" id="1838280"/>
    <lineage>
        <taxon>Bacteria</taxon>
        <taxon>Bacillati</taxon>
        <taxon>Bacillota</taxon>
        <taxon>Clostridia</taxon>
        <taxon>Eubacteriales</taxon>
        <taxon>Desulfotomaculaceae</taxon>
        <taxon>Desulfotomaculum</taxon>
    </lineage>
</organism>
<evidence type="ECO:0000313" key="5">
    <source>
        <dbReference type="EMBL" id="OAT81791.1"/>
    </source>
</evidence>
<dbReference type="Pfam" id="PF13597">
    <property type="entry name" value="NRDD"/>
    <property type="match status" value="1"/>
</dbReference>
<dbReference type="Pfam" id="PF03477">
    <property type="entry name" value="ATP-cone"/>
    <property type="match status" value="1"/>
</dbReference>
<evidence type="ECO:0000259" key="4">
    <source>
        <dbReference type="PROSITE" id="PS51161"/>
    </source>
</evidence>
<dbReference type="GO" id="GO:0005524">
    <property type="term" value="F:ATP binding"/>
    <property type="evidence" value="ECO:0007669"/>
    <property type="project" value="UniProtKB-UniRule"/>
</dbReference>
<dbReference type="Proteomes" id="UP000078532">
    <property type="component" value="Unassembled WGS sequence"/>
</dbReference>
<dbReference type="InterPro" id="IPR012833">
    <property type="entry name" value="NrdD"/>
</dbReference>
<keyword evidence="6" id="KW-1185">Reference proteome</keyword>
<gene>
    <name evidence="5" type="ORF">A6M21_10355</name>
</gene>
<dbReference type="RefSeq" id="WP_066668285.1">
    <property type="nucleotide sequence ID" value="NZ_LYVF01000158.1"/>
</dbReference>
<dbReference type="PROSITE" id="PS51161">
    <property type="entry name" value="ATP_CONE"/>
    <property type="match status" value="1"/>
</dbReference>
<name>A0A1B7LET5_9FIRM</name>
<accession>A0A1B7LET5</accession>
<dbReference type="EMBL" id="LYVF01000158">
    <property type="protein sequence ID" value="OAT81791.1"/>
    <property type="molecule type" value="Genomic_DNA"/>
</dbReference>
<evidence type="ECO:0000256" key="2">
    <source>
        <dbReference type="ARBA" id="ARBA00022840"/>
    </source>
</evidence>
<evidence type="ECO:0000256" key="3">
    <source>
        <dbReference type="PROSITE-ProRule" id="PRU00492"/>
    </source>
</evidence>
<evidence type="ECO:0000256" key="1">
    <source>
        <dbReference type="ARBA" id="ARBA00022741"/>
    </source>
</evidence>
<dbReference type="OrthoDB" id="9804622at2"/>
<keyword evidence="2 3" id="KW-0067">ATP-binding</keyword>
<dbReference type="Gene3D" id="3.20.70.20">
    <property type="match status" value="1"/>
</dbReference>
<dbReference type="SUPFAM" id="SSF51998">
    <property type="entry name" value="PFL-like glycyl radical enzymes"/>
    <property type="match status" value="1"/>
</dbReference>
<reference evidence="5 6" key="1">
    <citation type="submission" date="2016-04" db="EMBL/GenBank/DDBJ databases">
        <authorList>
            <person name="Evans L.H."/>
            <person name="Alamgir A."/>
            <person name="Owens N."/>
            <person name="Weber N.D."/>
            <person name="Virtaneva K."/>
            <person name="Barbian K."/>
            <person name="Babar A."/>
            <person name="Rosenke K."/>
        </authorList>
    </citation>
    <scope>NUCLEOTIDE SEQUENCE [LARGE SCALE GENOMIC DNA]</scope>
    <source>
        <strain evidence="5 6">LMa1</strain>
    </source>
</reference>
<dbReference type="NCBIfam" id="TIGR02487">
    <property type="entry name" value="NrdD"/>
    <property type="match status" value="1"/>
</dbReference>
<dbReference type="AlphaFoldDB" id="A0A1B7LET5"/>
<sequence length="672" mass="75024">MFKVIRKRDGREVSFNEGKITDAIFKAARAVGGEDRQTAMELTIEVLKLLKKQYNGNTFGVEEVQDVVEKVLIEAGHARTAKAYILYRDRRTRIREAKGDLMDAVEEILDETNRENANVGNSPSAKMLQIASAASKKYYLTRLLDEDFAGAHLRGDIHIHDLDFYGKTLNCLQLPLDKLLREGFNTGHGYIRPPKRPTSATALAAIILQSSQNDMFGGQSFPFFDREMASFVENADEHETFQAMEALVYNLNSMHSRAGSQVPFSSINLGTDTSESGRKVTRNLLLAFEAGLGNGENPIFPNIIFRLQKGVNFAPEDPNYDLFQLAIRVASKRLNPTFGFMDASFNRPYGDQVAYMGCRSRVMANRRGPAVTPARGNLSFTTVNLPRLGIKAERDLQKFYRLLSETMELAIRQLYHRFQVQAKLKVKDLPFVMGQGIYLGSAGLKPEDPIEPAIVNGTLAMGFIGLAEALTALTGRHHGQSEEAQALGREIVAFMRQRIDQACEEYNLNYTLLATPAEGLSGRFVKLDRKEYGIIPGVTNKEYYTNSFHVPVDYIISSFDKISLEGPYHKYCNAGHISYVEMASPPLHNNEAMEAIVRHMASSDMGYAAVNFPVDFCTNCNLLGVIAEENCPRCGSAAIRRVRRITGYLSTVDRFNDSKVAELNDRVTHSLS</sequence>
<evidence type="ECO:0000313" key="6">
    <source>
        <dbReference type="Proteomes" id="UP000078532"/>
    </source>
</evidence>
<dbReference type="PANTHER" id="PTHR21075">
    <property type="entry name" value="ANAEROBIC RIBONUCLEOSIDE-TRIPHOSPHATE REDUCTASE"/>
    <property type="match status" value="1"/>
</dbReference>
<comment type="caution">
    <text evidence="5">The sequence shown here is derived from an EMBL/GenBank/DDBJ whole genome shotgun (WGS) entry which is preliminary data.</text>
</comment>
<feature type="domain" description="ATP-cone" evidence="4">
    <location>
        <begin position="3"/>
        <end position="95"/>
    </location>
</feature>
<proteinExistence type="predicted"/>
<keyword evidence="1 3" id="KW-0547">Nucleotide-binding</keyword>
<protein>
    <submittedName>
        <fullName evidence="5">Anaerobic ribonucleoside-triphosphate reductase</fullName>
    </submittedName>
</protein>
<dbReference type="PANTHER" id="PTHR21075:SF0">
    <property type="entry name" value="ANAEROBIC RIBONUCLEOSIDE-TRIPHOSPHATE REDUCTASE"/>
    <property type="match status" value="1"/>
</dbReference>
<dbReference type="STRING" id="1838280.A6M21_10355"/>
<dbReference type="GO" id="GO:0006260">
    <property type="term" value="P:DNA replication"/>
    <property type="evidence" value="ECO:0007669"/>
    <property type="project" value="InterPro"/>
</dbReference>